<name>A0ACC2JDF8_9PEZI</name>
<keyword evidence="2" id="KW-1185">Reference proteome</keyword>
<organism evidence="1 2">
    <name type="scientific">Lasiodiplodia mahajangana</name>
    <dbReference type="NCBI Taxonomy" id="1108764"/>
    <lineage>
        <taxon>Eukaryota</taxon>
        <taxon>Fungi</taxon>
        <taxon>Dikarya</taxon>
        <taxon>Ascomycota</taxon>
        <taxon>Pezizomycotina</taxon>
        <taxon>Dothideomycetes</taxon>
        <taxon>Dothideomycetes incertae sedis</taxon>
        <taxon>Botryosphaeriales</taxon>
        <taxon>Botryosphaeriaceae</taxon>
        <taxon>Lasiodiplodia</taxon>
    </lineage>
</organism>
<evidence type="ECO:0000313" key="1">
    <source>
        <dbReference type="EMBL" id="KAJ8125509.1"/>
    </source>
</evidence>
<accession>A0ACC2JDF8</accession>
<reference evidence="1" key="1">
    <citation type="submission" date="2022-12" db="EMBL/GenBank/DDBJ databases">
        <title>Genome Sequence of Lasiodiplodia mahajangana.</title>
        <authorList>
            <person name="Buettner E."/>
        </authorList>
    </citation>
    <scope>NUCLEOTIDE SEQUENCE</scope>
    <source>
        <strain evidence="1">VT137</strain>
    </source>
</reference>
<proteinExistence type="predicted"/>
<sequence>MPLNKKLHHKPTRHQPRRATRVTKRADEPGAGDIIPHLSTNGVHKSEGKSRGPAQRKRKKLQNALIKRVDARDPKDALAEQTHLLGLSYLLSPVSPKSTAPLKPREQLRRKSKGEKKYMDDVLTVDDSFEDELQRGDRWIPNFEYRTRPTHKPNGVPYSLWLSYKHLDDFIYRCSLSPEDLEGLPLLEDVHEYQNSDGRMPRPITPPGFKYDESLELVPIEI</sequence>
<comment type="caution">
    <text evidence="1">The sequence shown here is derived from an EMBL/GenBank/DDBJ whole genome shotgun (WGS) entry which is preliminary data.</text>
</comment>
<evidence type="ECO:0000313" key="2">
    <source>
        <dbReference type="Proteomes" id="UP001153332"/>
    </source>
</evidence>
<protein>
    <submittedName>
        <fullName evidence="1">Uncharacterized protein</fullName>
    </submittedName>
</protein>
<gene>
    <name evidence="1" type="ORF">O1611_g8129</name>
</gene>
<dbReference type="EMBL" id="JAPUUL010002323">
    <property type="protein sequence ID" value="KAJ8125509.1"/>
    <property type="molecule type" value="Genomic_DNA"/>
</dbReference>
<dbReference type="Proteomes" id="UP001153332">
    <property type="component" value="Unassembled WGS sequence"/>
</dbReference>